<keyword evidence="8 11" id="KW-0808">Transferase</keyword>
<evidence type="ECO:0000256" key="5">
    <source>
        <dbReference type="ARBA" id="ARBA00022490"/>
    </source>
</evidence>
<dbReference type="UniPathway" id="UPA00135">
    <property type="reaction ID" value="UER00197"/>
</dbReference>
<evidence type="ECO:0000256" key="2">
    <source>
        <dbReference type="ARBA" id="ARBA00005099"/>
    </source>
</evidence>
<evidence type="ECO:0000256" key="3">
    <source>
        <dbReference type="ARBA" id="ARBA00006904"/>
    </source>
</evidence>
<dbReference type="GO" id="GO:0006564">
    <property type="term" value="P:L-serine biosynthetic process"/>
    <property type="evidence" value="ECO:0007669"/>
    <property type="project" value="UniProtKB-KW"/>
</dbReference>
<dbReference type="PANTHER" id="PTHR21152:SF40">
    <property type="entry name" value="ALANINE--GLYOXYLATE AMINOTRANSFERASE"/>
    <property type="match status" value="1"/>
</dbReference>
<dbReference type="PANTHER" id="PTHR21152">
    <property type="entry name" value="AMINOTRANSFERASE CLASS V"/>
    <property type="match status" value="1"/>
</dbReference>
<evidence type="ECO:0000256" key="10">
    <source>
        <dbReference type="ARBA" id="ARBA00023299"/>
    </source>
</evidence>
<evidence type="ECO:0000256" key="8">
    <source>
        <dbReference type="ARBA" id="ARBA00022679"/>
    </source>
</evidence>
<evidence type="ECO:0000256" key="1">
    <source>
        <dbReference type="ARBA" id="ARBA00001933"/>
    </source>
</evidence>
<dbReference type="InterPro" id="IPR015422">
    <property type="entry name" value="PyrdxlP-dep_Trfase_small"/>
</dbReference>
<dbReference type="EC" id="2.6.1.52" evidence="4"/>
<dbReference type="GO" id="GO:0004760">
    <property type="term" value="F:L-serine-pyruvate transaminase activity"/>
    <property type="evidence" value="ECO:0007669"/>
    <property type="project" value="TreeGrafter"/>
</dbReference>
<comment type="caution">
    <text evidence="11">The sequence shown here is derived from an EMBL/GenBank/DDBJ whole genome shotgun (WGS) entry which is preliminary data.</text>
</comment>
<dbReference type="InterPro" id="IPR022278">
    <property type="entry name" value="Pser_aminoTfrase"/>
</dbReference>
<evidence type="ECO:0000313" key="11">
    <source>
        <dbReference type="EMBL" id="KUG23019.1"/>
    </source>
</evidence>
<keyword evidence="10" id="KW-0718">Serine biosynthesis</keyword>
<comment type="similarity">
    <text evidence="3">Belongs to the class-V pyridoxal-phosphate-dependent aminotransferase family. SerC subfamily.</text>
</comment>
<evidence type="ECO:0000256" key="6">
    <source>
        <dbReference type="ARBA" id="ARBA00022576"/>
    </source>
</evidence>
<dbReference type="InterPro" id="IPR015421">
    <property type="entry name" value="PyrdxlP-dep_Trfase_major"/>
</dbReference>
<sequence length="375" mass="41340">MQNPNFSSGPCSKRPAWSIEVLKSAPVGRSHRSALGKERIVKAINDTRKILKIPADYLVGILPASDTGAFECAMWSLLGPKPVTVLVWESFSNGWATDVAKQLKLSPTVLKADYGKIPDLSKVDWKTDVVFVANGTTSGARIPDWSWIPADREGLSICDATSYAFANEIDWSKVDVLTFSWQKCLGGEAAHGMMILSPKAVARIESYDPPWPMPKIFRLKKGDKISKAIFDGDVINTPSMLCVEDYIDALEWAGTLGIEGLIKKSMANLKVVADWVAKTDWIEFLADDPKIRSNTSVCLNVTHPKVAAMGNDEKIKFLKSIASDLSKRNIAHDINSYKEAPAGYRFWCGPTIGEEDLKTALAELEKVFNEKIKST</sequence>
<dbReference type="PIRSF" id="PIRSF000525">
    <property type="entry name" value="SerC"/>
    <property type="match status" value="1"/>
</dbReference>
<evidence type="ECO:0000256" key="9">
    <source>
        <dbReference type="ARBA" id="ARBA00022898"/>
    </source>
</evidence>
<evidence type="ECO:0000256" key="4">
    <source>
        <dbReference type="ARBA" id="ARBA00013030"/>
    </source>
</evidence>
<reference evidence="11" key="1">
    <citation type="journal article" date="2015" name="Proc. Natl. Acad. Sci. U.S.A.">
        <title>Networks of energetic and metabolic interactions define dynamics in microbial communities.</title>
        <authorList>
            <person name="Embree M."/>
            <person name="Liu J.K."/>
            <person name="Al-Bassam M.M."/>
            <person name="Zengler K."/>
        </authorList>
    </citation>
    <scope>NUCLEOTIDE SEQUENCE</scope>
</reference>
<dbReference type="EMBL" id="LNQE01000926">
    <property type="protein sequence ID" value="KUG23019.1"/>
    <property type="molecule type" value="Genomic_DNA"/>
</dbReference>
<dbReference type="GO" id="GO:0008453">
    <property type="term" value="F:alanine-glyoxylate transaminase activity"/>
    <property type="evidence" value="ECO:0007669"/>
    <property type="project" value="TreeGrafter"/>
</dbReference>
<dbReference type="InterPro" id="IPR015424">
    <property type="entry name" value="PyrdxlP-dep_Trfase"/>
</dbReference>
<keyword evidence="6 11" id="KW-0032">Aminotransferase</keyword>
<dbReference type="NCBIfam" id="TIGR01365">
    <property type="entry name" value="serC_2"/>
    <property type="match status" value="1"/>
</dbReference>
<proteinExistence type="inferred from homology"/>
<comment type="pathway">
    <text evidence="2">Amino-acid biosynthesis; L-serine biosynthesis; L-serine from 3-phospho-D-glycerate: step 2/3.</text>
</comment>
<dbReference type="GO" id="GO:0004648">
    <property type="term" value="F:O-phospho-L-serine:2-oxoglutarate aminotransferase activity"/>
    <property type="evidence" value="ECO:0007669"/>
    <property type="project" value="UniProtKB-EC"/>
</dbReference>
<name>A0A0W8FQ91_9ZZZZ</name>
<gene>
    <name evidence="11" type="ORF">ASZ90_007192</name>
</gene>
<dbReference type="Gene3D" id="3.40.640.10">
    <property type="entry name" value="Type I PLP-dependent aspartate aminotransferase-like (Major domain)"/>
    <property type="match status" value="1"/>
</dbReference>
<dbReference type="Gene3D" id="3.90.1150.10">
    <property type="entry name" value="Aspartate Aminotransferase, domain 1"/>
    <property type="match status" value="1"/>
</dbReference>
<comment type="cofactor">
    <cofactor evidence="1">
        <name>pyridoxal 5'-phosphate</name>
        <dbReference type="ChEBI" id="CHEBI:597326"/>
    </cofactor>
</comment>
<dbReference type="InterPro" id="IPR006271">
    <property type="entry name" value="Pser_aminoTfrase_methanosarc"/>
</dbReference>
<keyword evidence="5" id="KW-0963">Cytoplasm</keyword>
<dbReference type="AlphaFoldDB" id="A0A0W8FQ91"/>
<keyword evidence="7" id="KW-0028">Amino-acid biosynthesis</keyword>
<keyword evidence="9" id="KW-0663">Pyridoxal phosphate</keyword>
<protein>
    <recommendedName>
        <fullName evidence="4">phosphoserine transaminase</fullName>
        <ecNumber evidence="4">2.6.1.52</ecNumber>
    </recommendedName>
</protein>
<dbReference type="GO" id="GO:0005777">
    <property type="term" value="C:peroxisome"/>
    <property type="evidence" value="ECO:0007669"/>
    <property type="project" value="TreeGrafter"/>
</dbReference>
<evidence type="ECO:0000256" key="7">
    <source>
        <dbReference type="ARBA" id="ARBA00022605"/>
    </source>
</evidence>
<dbReference type="NCBIfam" id="NF002841">
    <property type="entry name" value="PRK03080.1-2"/>
    <property type="match status" value="1"/>
</dbReference>
<accession>A0A0W8FQ91</accession>
<dbReference type="CDD" id="cd01494">
    <property type="entry name" value="AAT_I"/>
    <property type="match status" value="1"/>
</dbReference>
<organism evidence="11">
    <name type="scientific">hydrocarbon metagenome</name>
    <dbReference type="NCBI Taxonomy" id="938273"/>
    <lineage>
        <taxon>unclassified sequences</taxon>
        <taxon>metagenomes</taxon>
        <taxon>ecological metagenomes</taxon>
    </lineage>
</organism>
<dbReference type="SUPFAM" id="SSF53383">
    <property type="entry name" value="PLP-dependent transferases"/>
    <property type="match status" value="1"/>
</dbReference>
<dbReference type="GO" id="GO:0019265">
    <property type="term" value="P:glycine biosynthetic process, by transamination of glyoxylate"/>
    <property type="evidence" value="ECO:0007669"/>
    <property type="project" value="TreeGrafter"/>
</dbReference>